<dbReference type="EMBL" id="CALSDN010000014">
    <property type="protein sequence ID" value="CAH6723284.1"/>
    <property type="molecule type" value="Genomic_DNA"/>
</dbReference>
<evidence type="ECO:0000313" key="2">
    <source>
        <dbReference type="Proteomes" id="UP001152531"/>
    </source>
</evidence>
<gene>
    <name evidence="1" type="ORF">CLIB1444_14S00661</name>
</gene>
<dbReference type="Proteomes" id="UP001152531">
    <property type="component" value="Unassembled WGS sequence"/>
</dbReference>
<protein>
    <submittedName>
        <fullName evidence="1">Uncharacterized protein</fullName>
    </submittedName>
</protein>
<sequence length="307" mass="36127">MEGTTERTTERMSESPDITIRSPPRKRFKKHVSLTSLPTPALELILHYSQSIHLTSLNKEYRGELAPLVFQRLKIQWSDLTNPQFLQFSRKYRVKEIRIADSSSFGEYHIDFTPIFNDLGLLTLKITTTNTTNWLKYRSNATINHLQLSSDSHDFKVFNLNHIVHFSHVTSLSLTNYHFHQFDECGLMVETLVLIDCTWSYPFTIDQFNNHGALKNLQIFYTDDIAFLISERFNMFLKSPGNLDLKRLTINFHHHHKKRTLNNNQMAIFIRSFPNLQYLDLRTWDVHFDAMATEFELLVDDRASKIR</sequence>
<proteinExistence type="predicted"/>
<keyword evidence="2" id="KW-1185">Reference proteome</keyword>
<name>A0ACA9YEE8_9ASCO</name>
<comment type="caution">
    <text evidence="1">The sequence shown here is derived from an EMBL/GenBank/DDBJ whole genome shotgun (WGS) entry which is preliminary data.</text>
</comment>
<reference evidence="1" key="1">
    <citation type="submission" date="2022-06" db="EMBL/GenBank/DDBJ databases">
        <authorList>
            <person name="Legras J.-L."/>
            <person name="Devillers H."/>
            <person name="Grondin C."/>
        </authorList>
    </citation>
    <scope>NUCLEOTIDE SEQUENCE</scope>
    <source>
        <strain evidence="1">CLIB 1444</strain>
    </source>
</reference>
<accession>A0ACA9YEE8</accession>
<organism evidence="1 2">
    <name type="scientific">[Candida] jaroonii</name>
    <dbReference type="NCBI Taxonomy" id="467808"/>
    <lineage>
        <taxon>Eukaryota</taxon>
        <taxon>Fungi</taxon>
        <taxon>Dikarya</taxon>
        <taxon>Ascomycota</taxon>
        <taxon>Saccharomycotina</taxon>
        <taxon>Pichiomycetes</taxon>
        <taxon>Debaryomycetaceae</taxon>
        <taxon>Yamadazyma</taxon>
    </lineage>
</organism>
<evidence type="ECO:0000313" key="1">
    <source>
        <dbReference type="EMBL" id="CAH6723284.1"/>
    </source>
</evidence>